<organism evidence="2 3">
    <name type="scientific">Legionella maioricensis</name>
    <dbReference type="NCBI Taxonomy" id="2896528"/>
    <lineage>
        <taxon>Bacteria</taxon>
        <taxon>Pseudomonadati</taxon>
        <taxon>Pseudomonadota</taxon>
        <taxon>Gammaproteobacteria</taxon>
        <taxon>Legionellales</taxon>
        <taxon>Legionellaceae</taxon>
        <taxon>Legionella</taxon>
    </lineage>
</organism>
<keyword evidence="3" id="KW-1185">Reference proteome</keyword>
<reference evidence="2" key="1">
    <citation type="submission" date="2021-11" db="EMBL/GenBank/DDBJ databases">
        <title>Legionella maioricencis sp. nov., a new species isolated from hot water samples in Mallorca.</title>
        <authorList>
            <person name="Crespi S."/>
            <person name="Drasar V."/>
            <person name="Salva-Serra F."/>
            <person name="Jaen-Luchoro D."/>
            <person name="Pineiro-Iglesias B."/>
            <person name="Aliaga F."/>
            <person name="Fernandez-Juarez V."/>
            <person name="Coll G."/>
            <person name="Moore E.R.B."/>
            <person name="Bennasar-Figueras A."/>
        </authorList>
    </citation>
    <scope>NUCLEOTIDE SEQUENCE</scope>
    <source>
        <strain evidence="2">HCPI-6</strain>
    </source>
</reference>
<dbReference type="Proteomes" id="UP001139721">
    <property type="component" value="Unassembled WGS sequence"/>
</dbReference>
<dbReference type="AlphaFoldDB" id="A0A9X2I9T3"/>
<name>A0A9X2I9T3_9GAMM</name>
<dbReference type="RefSeq" id="WP_250420279.1">
    <property type="nucleotide sequence ID" value="NZ_JAJKBJ010000002.1"/>
</dbReference>
<comment type="caution">
    <text evidence="2">The sequence shown here is derived from an EMBL/GenBank/DDBJ whole genome shotgun (WGS) entry which is preliminary data.</text>
</comment>
<protein>
    <submittedName>
        <fullName evidence="2">Uncharacterized protein</fullName>
    </submittedName>
</protein>
<sequence>MKIILVVSHHPERHNGVFSRLPPNSEYSVHKCKTPLTDAREAALPAVLDFLAEVVNGLAKNSVDQVHIITDYNLGYSGTATCQIPELNALINVFQDNHDQQFKAQNKVTASVTPVSVASAASSPFVIPVFFHFEGSHAEKDGASDKFQSSLEDVITEFGSGKVLHFLNKIRPSSRARNSTKSPNINSSSPEPSASPLSQDMGSSSTSSLALLSGLTPKDELFEFPPFISQSSASSIGLSNIEKHLNATTDKLVLASPFSDVNPASYFGPEQEEESHSPTPVQLHRFFSQLAIAVPTRHALSVETKDSSSLLSSPEFS</sequence>
<feature type="region of interest" description="Disordered" evidence="1">
    <location>
        <begin position="174"/>
        <end position="209"/>
    </location>
</feature>
<accession>A0A9X2I9T3</accession>
<evidence type="ECO:0000313" key="3">
    <source>
        <dbReference type="Proteomes" id="UP001139721"/>
    </source>
</evidence>
<proteinExistence type="predicted"/>
<evidence type="ECO:0000256" key="1">
    <source>
        <dbReference type="SAM" id="MobiDB-lite"/>
    </source>
</evidence>
<dbReference type="EMBL" id="JAJKBJ010000002">
    <property type="protein sequence ID" value="MCL9682971.1"/>
    <property type="molecule type" value="Genomic_DNA"/>
</dbReference>
<evidence type="ECO:0000313" key="2">
    <source>
        <dbReference type="EMBL" id="MCL9682971.1"/>
    </source>
</evidence>
<feature type="compositionally biased region" description="Low complexity" evidence="1">
    <location>
        <begin position="182"/>
        <end position="209"/>
    </location>
</feature>
<gene>
    <name evidence="2" type="ORF">LOX96_02585</name>
</gene>